<dbReference type="Pfam" id="PF18139">
    <property type="entry name" value="LSDAT_euk"/>
    <property type="match status" value="1"/>
</dbReference>
<gene>
    <name evidence="3" type="ORF">AB1Y20_022382</name>
</gene>
<dbReference type="PANTHER" id="PTHR13030">
    <property type="entry name" value="NUDIX HYDROLASE"/>
    <property type="match status" value="1"/>
</dbReference>
<evidence type="ECO:0000256" key="1">
    <source>
        <dbReference type="SAM" id="MobiDB-lite"/>
    </source>
</evidence>
<dbReference type="Gene3D" id="3.90.79.10">
    <property type="entry name" value="Nucleoside Triphosphate Pyrophosphohydrolase"/>
    <property type="match status" value="1"/>
</dbReference>
<name>A0AB34JGR7_PRYPA</name>
<dbReference type="AlphaFoldDB" id="A0AB34JGR7"/>
<dbReference type="PANTHER" id="PTHR13030:SF8">
    <property type="entry name" value="ADP-RIBOSE PYROPHOSPHATASE, MITOCHONDRIAL"/>
    <property type="match status" value="1"/>
</dbReference>
<dbReference type="InterPro" id="IPR039989">
    <property type="entry name" value="NUDT9"/>
</dbReference>
<feature type="region of interest" description="Disordered" evidence="1">
    <location>
        <begin position="15"/>
        <end position="47"/>
    </location>
</feature>
<dbReference type="SUPFAM" id="SSF55811">
    <property type="entry name" value="Nudix"/>
    <property type="match status" value="2"/>
</dbReference>
<keyword evidence="4" id="KW-1185">Reference proteome</keyword>
<feature type="region of interest" description="Disordered" evidence="1">
    <location>
        <begin position="474"/>
        <end position="493"/>
    </location>
</feature>
<dbReference type="PROSITE" id="PS51462">
    <property type="entry name" value="NUDIX"/>
    <property type="match status" value="1"/>
</dbReference>
<evidence type="ECO:0000313" key="3">
    <source>
        <dbReference type="EMBL" id="KAL1520820.1"/>
    </source>
</evidence>
<protein>
    <recommendedName>
        <fullName evidence="2">Nudix hydrolase domain-containing protein</fullName>
    </recommendedName>
</protein>
<sequence>MASLPARNIPANRSGYVGKGVLGVEQPTPRRFSRQASRKPPMLKGKDYARSSCSLVPTENTRSSVPLDITQLGDSFHPKAPKRTLFFRSIRGRLDLESDDNVQKHDAFLSLAPYLKMPKDDAVLELMQQVWGLKLPSVIFSVTGSAQFVNLDPRVEPHFKHGLALAAGSAEAWVLSGGSSTGVMELTGEALVPLHGKTPCIAVMPFRKVTHRERFSRAKMQQRALVRYNALSAKGKAAAQGTAGIDQNHTHCLMVDDGNDSFGGELGLRTALEELIKEQHEVPTVLIVVQGGPNTEKFVRSSLEHDLPVVVVKESGGYARTVAMIVEKLAHIKDDSMDEEEWEEFRQELELSDSALGLAKVAIKNCGITDTKRHQLVHVFSLDHAQGSFDMVILNAVVSFYKLREDKRRIELERMKRHKQLMPLVPLERAPHNKARGRHPDYPERFRVPDDKVPWAVPFPAYSPTHFEHPVLEKNTRVPPKGGKWADPVDKMTKGPPKEMFSEICSRKTFEGPLAFDETSLAPINPRGRTGMTGRGLLGLWGANHAADPIVTRWNPASPSKLQMVAILRRDTGEWAIPGGMVDAGEQACLRSRRVSVTVRREFEEEAGNFADDPKKQALFKKLIDQLFSQGEIVYQGYVDDPRNTDNAWMETTAFHFHCPDELGKLLSLKAGDDAAKVVWLETDPQREPRYASLYASHRKMVDRVAEAMHRHDRARKSTKHYPRRAEVPQHLVSWHKAFPEYDPPDFTHARIEAMSRDSPGGKQADPLDVEYVDPHTGEHFSKELEQRETFEGPILMEQGKPLNPRGRTGLKGRGLCPRWGPNHRADTIVTRWHPQENKLQFAACYNGHFVLPNYDVEKAGDVVSRVVHEQFLHEAATTYASNGAIADSVKTMLDDLFTGATNTPLFQACPAPRAEWMKPALRSPWACLLDGRAT</sequence>
<organism evidence="3 4">
    <name type="scientific">Prymnesium parvum</name>
    <name type="common">Toxic golden alga</name>
    <dbReference type="NCBI Taxonomy" id="97485"/>
    <lineage>
        <taxon>Eukaryota</taxon>
        <taxon>Haptista</taxon>
        <taxon>Haptophyta</taxon>
        <taxon>Prymnesiophyceae</taxon>
        <taxon>Prymnesiales</taxon>
        <taxon>Prymnesiaceae</taxon>
        <taxon>Prymnesium</taxon>
    </lineage>
</organism>
<evidence type="ECO:0000259" key="2">
    <source>
        <dbReference type="PROSITE" id="PS51462"/>
    </source>
</evidence>
<dbReference type="GO" id="GO:0047631">
    <property type="term" value="F:ADP-ribose diphosphatase activity"/>
    <property type="evidence" value="ECO:0007669"/>
    <property type="project" value="InterPro"/>
</dbReference>
<accession>A0AB34JGR7</accession>
<dbReference type="InterPro" id="IPR000086">
    <property type="entry name" value="NUDIX_hydrolase_dom"/>
</dbReference>
<feature type="region of interest" description="Disordered" evidence="1">
    <location>
        <begin position="797"/>
        <end position="818"/>
    </location>
</feature>
<dbReference type="EMBL" id="JBGBPQ010000008">
    <property type="protein sequence ID" value="KAL1520820.1"/>
    <property type="molecule type" value="Genomic_DNA"/>
</dbReference>
<feature type="domain" description="Nudix hydrolase" evidence="2">
    <location>
        <begin position="540"/>
        <end position="707"/>
    </location>
</feature>
<dbReference type="InterPro" id="IPR041491">
    <property type="entry name" value="TRPM_SLOG"/>
</dbReference>
<dbReference type="InterPro" id="IPR015797">
    <property type="entry name" value="NUDIX_hydrolase-like_dom_sf"/>
</dbReference>
<comment type="caution">
    <text evidence="3">The sequence shown here is derived from an EMBL/GenBank/DDBJ whole genome shotgun (WGS) entry which is preliminary data.</text>
</comment>
<dbReference type="Proteomes" id="UP001515480">
    <property type="component" value="Unassembled WGS sequence"/>
</dbReference>
<dbReference type="CDD" id="cd03670">
    <property type="entry name" value="NUDIX_ADPRase_Nudt9"/>
    <property type="match status" value="1"/>
</dbReference>
<dbReference type="Pfam" id="PF25969">
    <property type="entry name" value="NUDT9_N"/>
    <property type="match status" value="2"/>
</dbReference>
<reference evidence="3 4" key="1">
    <citation type="journal article" date="2024" name="Science">
        <title>Giant polyketide synthase enzymes in the biosynthesis of giant marine polyether toxins.</title>
        <authorList>
            <person name="Fallon T.R."/>
            <person name="Shende V.V."/>
            <person name="Wierzbicki I.H."/>
            <person name="Pendleton A.L."/>
            <person name="Watervoot N.F."/>
            <person name="Auber R.P."/>
            <person name="Gonzalez D.J."/>
            <person name="Wisecaver J.H."/>
            <person name="Moore B.S."/>
        </authorList>
    </citation>
    <scope>NUCLEOTIDE SEQUENCE [LARGE SCALE GENOMIC DNA]</scope>
    <source>
        <strain evidence="3 4">12B1</strain>
    </source>
</reference>
<proteinExistence type="predicted"/>
<evidence type="ECO:0000313" key="4">
    <source>
        <dbReference type="Proteomes" id="UP001515480"/>
    </source>
</evidence>